<sequence>MSRPSRIWALQSRSASGPTGDSGANYDGTAPVDTKEVPATSPTSLTVTTNLDSHRGHMRTRTFTGTIDSNATTLDGNNATNADNHHLSSSTIVTTVPKSPFSTQTIRSACSTEGFFYPPLSPSTKTKLTSGNPTSPPGTPTSNSNPNNAAANEKRGFFHYRSRTRSQVKADDVLQDVHTRPVSKLLSATIHPYQLAAYTSPLVEEESSGGVGGGYNSNLSAAAPRASYERTKHSPRLKPIATSSEPSEGHSEKSPPLTGQPLLPRHQHLSPKQRLDVPLPSRLDQRQGLLPDQPDTPTSPSFSPNFLTQARTFVLLFLLLGLPPLLSALYLVTGHAIFQRSSPAYRHPIVPLASSARAGAVGGIILAIPLALVLYLSVNPAWLSLAKLPSLLSRKTAWSNEPQPEDFFEDDGMSEVAKETYWVWSAIVILVSVVLGTASGPLGVTCLTPDGGPSSVPMYLGVGHASVAGLVGAAVVFGAVLVLGIIVMLVIVHNDRVERERETRMNGPAVSTS</sequence>
<keyword evidence="2" id="KW-1185">Reference proteome</keyword>
<name>A0ACD3AN24_9AGAR</name>
<dbReference type="EMBL" id="ML208379">
    <property type="protein sequence ID" value="TFK67323.1"/>
    <property type="molecule type" value="Genomic_DNA"/>
</dbReference>
<dbReference type="Proteomes" id="UP000308600">
    <property type="component" value="Unassembled WGS sequence"/>
</dbReference>
<evidence type="ECO:0000313" key="2">
    <source>
        <dbReference type="Proteomes" id="UP000308600"/>
    </source>
</evidence>
<organism evidence="1 2">
    <name type="scientific">Pluteus cervinus</name>
    <dbReference type="NCBI Taxonomy" id="181527"/>
    <lineage>
        <taxon>Eukaryota</taxon>
        <taxon>Fungi</taxon>
        <taxon>Dikarya</taxon>
        <taxon>Basidiomycota</taxon>
        <taxon>Agaricomycotina</taxon>
        <taxon>Agaricomycetes</taxon>
        <taxon>Agaricomycetidae</taxon>
        <taxon>Agaricales</taxon>
        <taxon>Pluteineae</taxon>
        <taxon>Pluteaceae</taxon>
        <taxon>Pluteus</taxon>
    </lineage>
</organism>
<reference evidence="1 2" key="1">
    <citation type="journal article" date="2019" name="Nat. Ecol. Evol.">
        <title>Megaphylogeny resolves global patterns of mushroom evolution.</title>
        <authorList>
            <person name="Varga T."/>
            <person name="Krizsan K."/>
            <person name="Foldi C."/>
            <person name="Dima B."/>
            <person name="Sanchez-Garcia M."/>
            <person name="Sanchez-Ramirez S."/>
            <person name="Szollosi G.J."/>
            <person name="Szarkandi J.G."/>
            <person name="Papp V."/>
            <person name="Albert L."/>
            <person name="Andreopoulos W."/>
            <person name="Angelini C."/>
            <person name="Antonin V."/>
            <person name="Barry K.W."/>
            <person name="Bougher N.L."/>
            <person name="Buchanan P."/>
            <person name="Buyck B."/>
            <person name="Bense V."/>
            <person name="Catcheside P."/>
            <person name="Chovatia M."/>
            <person name="Cooper J."/>
            <person name="Damon W."/>
            <person name="Desjardin D."/>
            <person name="Finy P."/>
            <person name="Geml J."/>
            <person name="Haridas S."/>
            <person name="Hughes K."/>
            <person name="Justo A."/>
            <person name="Karasinski D."/>
            <person name="Kautmanova I."/>
            <person name="Kiss B."/>
            <person name="Kocsube S."/>
            <person name="Kotiranta H."/>
            <person name="LaButti K.M."/>
            <person name="Lechner B.E."/>
            <person name="Liimatainen K."/>
            <person name="Lipzen A."/>
            <person name="Lukacs Z."/>
            <person name="Mihaltcheva S."/>
            <person name="Morgado L.N."/>
            <person name="Niskanen T."/>
            <person name="Noordeloos M.E."/>
            <person name="Ohm R.A."/>
            <person name="Ortiz-Santana B."/>
            <person name="Ovrebo C."/>
            <person name="Racz N."/>
            <person name="Riley R."/>
            <person name="Savchenko A."/>
            <person name="Shiryaev A."/>
            <person name="Soop K."/>
            <person name="Spirin V."/>
            <person name="Szebenyi C."/>
            <person name="Tomsovsky M."/>
            <person name="Tulloss R.E."/>
            <person name="Uehling J."/>
            <person name="Grigoriev I.V."/>
            <person name="Vagvolgyi C."/>
            <person name="Papp T."/>
            <person name="Martin F.M."/>
            <person name="Miettinen O."/>
            <person name="Hibbett D.S."/>
            <person name="Nagy L.G."/>
        </authorList>
    </citation>
    <scope>NUCLEOTIDE SEQUENCE [LARGE SCALE GENOMIC DNA]</scope>
    <source>
        <strain evidence="1 2">NL-1719</strain>
    </source>
</reference>
<proteinExistence type="predicted"/>
<accession>A0ACD3AN24</accession>
<evidence type="ECO:0000313" key="1">
    <source>
        <dbReference type="EMBL" id="TFK67323.1"/>
    </source>
</evidence>
<gene>
    <name evidence="1" type="ORF">BDN72DRAFT_859246</name>
</gene>
<protein>
    <submittedName>
        <fullName evidence="1">Uncharacterized protein</fullName>
    </submittedName>
</protein>